<dbReference type="GO" id="GO:0000139">
    <property type="term" value="C:Golgi membrane"/>
    <property type="evidence" value="ECO:0007669"/>
    <property type="project" value="TreeGrafter"/>
</dbReference>
<sequence>MRHSPPITAFFLAYFSTTLGWDLVRQNHQEHHYYAIHSTAPVEVAQLLALVHHGQIGELENYHLFSCPKMGEHEDPVGQQVEQLQKLRSEGQLEKRSLSALSSISSLEKQIPRLRSKRGLIPPPPHSAAIFRNRTAPNNSYLEDPMFQKQWFLHNSAKNDINVTGVWEQGITGKGVVVAILDDGLDMYNKDLASNYFAEGSFDFNDHVSQPKPRLSDDYHGTRCAGEIAAAKNDFCGIGVAYEAKVAGLRILSGKITDTDEALAINYQYQKNQVYSCSWGPPDDGKSMDGPKGLILYALMNGIQKGRGGKGSIFIFASGNGGSHDDNCNFDGYTNSIYTVTIGAIDHTNSHPYYSESCAAQLAYTTDVGPASCSNLHGGTSAAAPLAAGIIALVLSIRPDLHWRDIQHLCVQTAVPVSLKDDDWKPTTAGRLFNHKFGYGKLDAYRMVAAAKTFQSLGSQIRLETPIQVVRKKIPQDEHGVNSTIEITETETDSLQLRVLEHITIRVNINHSRRGDLEVYLISPNQVVSQLAARRRLDENKTGIINWTFMSVKHWDESPIGNWTLQVIDRVNPNAGGDFLDWAIIMFGVESNPNLKNRVAIAKDLTAGVTVVSPTDVSRSLALNIFAVLGVVGIACLIVKRSQERGWYREVTPECTTDEAQSTNESTNRLLESSPSG</sequence>
<dbReference type="Pfam" id="PF01483">
    <property type="entry name" value="P_proprotein"/>
    <property type="match status" value="1"/>
</dbReference>
<dbReference type="PANTHER" id="PTHR42884">
    <property type="entry name" value="PROPROTEIN CONVERTASE SUBTILISIN/KEXIN-RELATED"/>
    <property type="match status" value="1"/>
</dbReference>
<dbReference type="InterPro" id="IPR000209">
    <property type="entry name" value="Peptidase_S8/S53_dom"/>
</dbReference>
<keyword evidence="9 16" id="KW-1133">Transmembrane helix</keyword>
<comment type="subcellular location">
    <subcellularLocation>
        <location evidence="1">Membrane</location>
    </subcellularLocation>
</comment>
<dbReference type="FunFam" id="2.60.120.260:FF:000026">
    <property type="entry name" value="proprotein convertase subtilisin/kexin type 7"/>
    <property type="match status" value="1"/>
</dbReference>
<dbReference type="CDD" id="cd04059">
    <property type="entry name" value="Peptidases_S8_Protein_convertases_Kexins_Furin-like"/>
    <property type="match status" value="1"/>
</dbReference>
<dbReference type="InterPro" id="IPR022398">
    <property type="entry name" value="Peptidase_S8_His-AS"/>
</dbReference>
<dbReference type="PROSITE" id="PS00138">
    <property type="entry name" value="SUBTILASE_SER"/>
    <property type="match status" value="1"/>
</dbReference>
<evidence type="ECO:0000313" key="19">
    <source>
        <dbReference type="EMBL" id="ORY04429.1"/>
    </source>
</evidence>
<reference evidence="19 20" key="1">
    <citation type="submission" date="2016-07" db="EMBL/GenBank/DDBJ databases">
        <title>Pervasive Adenine N6-methylation of Active Genes in Fungi.</title>
        <authorList>
            <consortium name="DOE Joint Genome Institute"/>
            <person name="Mondo S.J."/>
            <person name="Dannebaum R.O."/>
            <person name="Kuo R.C."/>
            <person name="Labutti K."/>
            <person name="Haridas S."/>
            <person name="Kuo A."/>
            <person name="Salamov A."/>
            <person name="Ahrendt S.R."/>
            <person name="Lipzen A."/>
            <person name="Sullivan W."/>
            <person name="Andreopoulos W.B."/>
            <person name="Clum A."/>
            <person name="Lindquist E."/>
            <person name="Daum C."/>
            <person name="Ramamoorthy G.K."/>
            <person name="Gryganskyi A."/>
            <person name="Culley D."/>
            <person name="Magnuson J.K."/>
            <person name="James T.Y."/>
            <person name="O'Malley M.A."/>
            <person name="Stajich J.E."/>
            <person name="Spatafora J.W."/>
            <person name="Visel A."/>
            <person name="Grigoriev I.V."/>
        </authorList>
    </citation>
    <scope>NUCLEOTIDE SEQUENCE [LARGE SCALE GENOMIC DNA]</scope>
    <source>
        <strain evidence="19 20">CBS 931.73</strain>
    </source>
</reference>
<comment type="similarity">
    <text evidence="2">Belongs to the peptidase S8 family. Furin subfamily.</text>
</comment>
<dbReference type="InterPro" id="IPR008979">
    <property type="entry name" value="Galactose-bd-like_sf"/>
</dbReference>
<keyword evidence="6 14" id="KW-0378">Hydrolase</keyword>
<dbReference type="PRINTS" id="PR00723">
    <property type="entry name" value="SUBTILISIN"/>
</dbReference>
<evidence type="ECO:0000259" key="18">
    <source>
        <dbReference type="PROSITE" id="PS51829"/>
    </source>
</evidence>
<keyword evidence="4 16" id="KW-0812">Transmembrane</keyword>
<keyword evidence="12" id="KW-0325">Glycoprotein</keyword>
<dbReference type="GO" id="GO:0016485">
    <property type="term" value="P:protein processing"/>
    <property type="evidence" value="ECO:0007669"/>
    <property type="project" value="TreeGrafter"/>
</dbReference>
<dbReference type="InterPro" id="IPR034182">
    <property type="entry name" value="Kexin/furin"/>
</dbReference>
<dbReference type="InterPro" id="IPR036852">
    <property type="entry name" value="Peptidase_S8/S53_dom_sf"/>
</dbReference>
<evidence type="ECO:0000256" key="3">
    <source>
        <dbReference type="ARBA" id="ARBA00022670"/>
    </source>
</evidence>
<evidence type="ECO:0000313" key="20">
    <source>
        <dbReference type="Proteomes" id="UP000193498"/>
    </source>
</evidence>
<dbReference type="OrthoDB" id="300641at2759"/>
<dbReference type="PROSITE" id="PS00136">
    <property type="entry name" value="SUBTILASE_ASP"/>
    <property type="match status" value="1"/>
</dbReference>
<dbReference type="GO" id="GO:0007323">
    <property type="term" value="P:peptide pheromone maturation"/>
    <property type="evidence" value="ECO:0007669"/>
    <property type="project" value="UniProtKB-ARBA"/>
</dbReference>
<dbReference type="Gene3D" id="2.60.120.260">
    <property type="entry name" value="Galactose-binding domain-like"/>
    <property type="match status" value="1"/>
</dbReference>
<feature type="active site" description="Charge relay system" evidence="13 14">
    <location>
        <position position="220"/>
    </location>
</feature>
<feature type="region of interest" description="Disordered" evidence="15">
    <location>
        <begin position="658"/>
        <end position="677"/>
    </location>
</feature>
<dbReference type="InterPro" id="IPR015500">
    <property type="entry name" value="Peptidase_S8_subtilisin-rel"/>
</dbReference>
<name>A0A1Y1Z2K6_9FUNG</name>
<keyword evidence="3 14" id="KW-0645">Protease</keyword>
<comment type="caution">
    <text evidence="19">The sequence shown here is derived from an EMBL/GenBank/DDBJ whole genome shotgun (WGS) entry which is preliminary data.</text>
</comment>
<evidence type="ECO:0000256" key="7">
    <source>
        <dbReference type="ARBA" id="ARBA00022825"/>
    </source>
</evidence>
<accession>A0A1Y1Z2K6</accession>
<evidence type="ECO:0000256" key="15">
    <source>
        <dbReference type="SAM" id="MobiDB-lite"/>
    </source>
</evidence>
<feature type="transmembrane region" description="Helical" evidence="16">
    <location>
        <begin position="621"/>
        <end position="639"/>
    </location>
</feature>
<evidence type="ECO:0000256" key="2">
    <source>
        <dbReference type="ARBA" id="ARBA00005325"/>
    </source>
</evidence>
<evidence type="ECO:0000256" key="11">
    <source>
        <dbReference type="ARBA" id="ARBA00023145"/>
    </source>
</evidence>
<evidence type="ECO:0000256" key="4">
    <source>
        <dbReference type="ARBA" id="ARBA00022692"/>
    </source>
</evidence>
<feature type="active site" description="Charge relay system" evidence="13 14">
    <location>
        <position position="182"/>
    </location>
</feature>
<dbReference type="PROSITE" id="PS00137">
    <property type="entry name" value="SUBTILASE_HIS"/>
    <property type="match status" value="1"/>
</dbReference>
<dbReference type="PROSITE" id="PS51892">
    <property type="entry name" value="SUBTILASE"/>
    <property type="match status" value="1"/>
</dbReference>
<keyword evidence="5 17" id="KW-0732">Signal</keyword>
<dbReference type="SUPFAM" id="SSF49785">
    <property type="entry name" value="Galactose-binding domain-like"/>
    <property type="match status" value="1"/>
</dbReference>
<evidence type="ECO:0000256" key="6">
    <source>
        <dbReference type="ARBA" id="ARBA00022801"/>
    </source>
</evidence>
<evidence type="ECO:0000256" key="10">
    <source>
        <dbReference type="ARBA" id="ARBA00023136"/>
    </source>
</evidence>
<evidence type="ECO:0000256" key="16">
    <source>
        <dbReference type="SAM" id="Phobius"/>
    </source>
</evidence>
<evidence type="ECO:0000256" key="17">
    <source>
        <dbReference type="SAM" id="SignalP"/>
    </source>
</evidence>
<dbReference type="GO" id="GO:0004252">
    <property type="term" value="F:serine-type endopeptidase activity"/>
    <property type="evidence" value="ECO:0007669"/>
    <property type="project" value="UniProtKB-UniRule"/>
</dbReference>
<feature type="signal peptide" evidence="17">
    <location>
        <begin position="1"/>
        <end position="20"/>
    </location>
</feature>
<dbReference type="InterPro" id="IPR002884">
    <property type="entry name" value="P_dom"/>
</dbReference>
<dbReference type="STRING" id="1314790.A0A1Y1Z2K6"/>
<evidence type="ECO:0000256" key="1">
    <source>
        <dbReference type="ARBA" id="ARBA00004370"/>
    </source>
</evidence>
<gene>
    <name evidence="19" type="ORF">K493DRAFT_275863</name>
</gene>
<evidence type="ECO:0000256" key="5">
    <source>
        <dbReference type="ARBA" id="ARBA00022729"/>
    </source>
</evidence>
<organism evidence="19 20">
    <name type="scientific">Basidiobolus meristosporus CBS 931.73</name>
    <dbReference type="NCBI Taxonomy" id="1314790"/>
    <lineage>
        <taxon>Eukaryota</taxon>
        <taxon>Fungi</taxon>
        <taxon>Fungi incertae sedis</taxon>
        <taxon>Zoopagomycota</taxon>
        <taxon>Entomophthoromycotina</taxon>
        <taxon>Basidiobolomycetes</taxon>
        <taxon>Basidiobolales</taxon>
        <taxon>Basidiobolaceae</taxon>
        <taxon>Basidiobolus</taxon>
    </lineage>
</organism>
<protein>
    <recommendedName>
        <fullName evidence="18">P/Homo B domain-containing protein</fullName>
    </recommendedName>
</protein>
<dbReference type="GO" id="GO:0005802">
    <property type="term" value="C:trans-Golgi network"/>
    <property type="evidence" value="ECO:0007669"/>
    <property type="project" value="TreeGrafter"/>
</dbReference>
<dbReference type="PROSITE" id="PS51829">
    <property type="entry name" value="P_HOMO_B"/>
    <property type="match status" value="1"/>
</dbReference>
<evidence type="ECO:0000256" key="9">
    <source>
        <dbReference type="ARBA" id="ARBA00022989"/>
    </source>
</evidence>
<evidence type="ECO:0000256" key="14">
    <source>
        <dbReference type="PROSITE-ProRule" id="PRU01240"/>
    </source>
</evidence>
<dbReference type="InParanoid" id="A0A1Y1Z2K6"/>
<dbReference type="FunCoup" id="A0A1Y1Z2K6">
    <property type="interactions" value="75"/>
</dbReference>
<evidence type="ECO:0000256" key="8">
    <source>
        <dbReference type="ARBA" id="ARBA00022837"/>
    </source>
</evidence>
<dbReference type="PANTHER" id="PTHR42884:SF14">
    <property type="entry name" value="NEUROENDOCRINE CONVERTASE 1"/>
    <property type="match status" value="1"/>
</dbReference>
<dbReference type="EMBL" id="MCFE01000035">
    <property type="protein sequence ID" value="ORY04429.1"/>
    <property type="molecule type" value="Genomic_DNA"/>
</dbReference>
<evidence type="ECO:0000256" key="13">
    <source>
        <dbReference type="PIRSR" id="PIRSR615500-1"/>
    </source>
</evidence>
<keyword evidence="20" id="KW-1185">Reference proteome</keyword>
<proteinExistence type="inferred from homology"/>
<feature type="active site" description="Charge relay system" evidence="13 14">
    <location>
        <position position="381"/>
    </location>
</feature>
<dbReference type="InterPro" id="IPR023827">
    <property type="entry name" value="Peptidase_S8_Asp-AS"/>
</dbReference>
<dbReference type="InterPro" id="IPR023828">
    <property type="entry name" value="Peptidase_S8_Ser-AS"/>
</dbReference>
<dbReference type="Gene3D" id="3.40.50.200">
    <property type="entry name" value="Peptidase S8/S53 domain"/>
    <property type="match status" value="1"/>
</dbReference>
<feature type="domain" description="P/Homo B" evidence="18">
    <location>
        <begin position="456"/>
        <end position="592"/>
    </location>
</feature>
<dbReference type="Pfam" id="PF00082">
    <property type="entry name" value="Peptidase_S8"/>
    <property type="match status" value="1"/>
</dbReference>
<dbReference type="SUPFAM" id="SSF52743">
    <property type="entry name" value="Subtilisin-like"/>
    <property type="match status" value="1"/>
</dbReference>
<dbReference type="AlphaFoldDB" id="A0A1Y1Z2K6"/>
<keyword evidence="7 14" id="KW-0720">Serine protease</keyword>
<feature type="chain" id="PRO_5012711361" description="P/Homo B domain-containing protein" evidence="17">
    <location>
        <begin position="21"/>
        <end position="677"/>
    </location>
</feature>
<evidence type="ECO:0000256" key="12">
    <source>
        <dbReference type="ARBA" id="ARBA00023180"/>
    </source>
</evidence>
<dbReference type="FunFam" id="3.40.50.200:FF:000005">
    <property type="entry name" value="Proprotein convertase subtilisin/kexin type 7"/>
    <property type="match status" value="1"/>
</dbReference>
<keyword evidence="10 16" id="KW-0472">Membrane</keyword>
<keyword evidence="8" id="KW-0106">Calcium</keyword>
<dbReference type="Proteomes" id="UP000193498">
    <property type="component" value="Unassembled WGS sequence"/>
</dbReference>
<keyword evidence="11" id="KW-0865">Zymogen</keyword>